<comment type="caution">
    <text evidence="1">The sequence shown here is derived from an EMBL/GenBank/DDBJ whole genome shotgun (WGS) entry which is preliminary data.</text>
</comment>
<dbReference type="Proteomes" id="UP000831701">
    <property type="component" value="Chromosome 8"/>
</dbReference>
<sequence length="1539" mass="174085">MLRVGSKAACMACRNLVSTNMGVRFRVPLQKLHPLSRAIHHRYSGNTNPQRPPHCTAARYFTSMSRLPMRPPKPPPGSGGRGYQQQRNFWMIRLASRLLKLRYILLGSAVGGGYTAKKTYDEWKDMLPDFSEYNWVIPDFVWELSEQIDFDKLAKALPEMEEIAKLLPDIDKIGENFTFLKSLLSSGDQKMVSNNLQTSGDPPLKATDSSTAATQDGSDKQYKKAMTQTQARFPLLLPCVANQPCCWLLFMLPLLYVSHYDVPQQGLLGELILIQQQIQRHEEEVRRAAAASSARPPPPEPAPSPPPNPSPPQQKRKSSDKEKIDQLQEDLLRTQLKYQRMLERLEKENKELRKVVLQKDDKGIHQRKVKKSLIDLYSEVLDILSDYDANYNTQDHLPRVVVVGDQSAGKTSVLEMIAQARIFPRGSGEMMTRSPVKKRNVHKMTALITIATINNEGILRVEKVTLSEGPHHVAMFKDSGREFDLTKEEDLAALRHEIELRMRKSVREGQTVSSETISLSVKGPGIQRMVLVDLPGVISTVTTGMASDTKETIFSISKAYMQNPNAIILCIQDGSVDAERSIVTDLVSQMDPQGKRTIFVLTKVDLAEKNLASPSRIQQIVEGKLFPMKALGYFAVVTGKVPHRMSLFKVNDECMCATRDGMLKAHQVTTKNLSLAVSDCFWKMVRESVEQQADVFKASRFNLETEWKNNYPRLRELDRNELFEKAKNEILDEVISLSQVTPQHWESILQKKLWERVSTHVIENIYLPAAQTMDSGTFNTTVDIKLKQWTDKQLPHKALEVAWETLQEEFARFMAEYKGKDQDDIFDKLKEAVKDESIKRHKWNERAMDSLRVIQHNALEDRSITDKPQWDAAIQFMEETLQSRLKDKSAESVIRDMVGPDWKQRWLNWKNRTPEQHVRNETKNELERLLKLHDDHTAYLANDEVTTVRKNLEGRGVEVDPVLIKDTWHQLYRRHFLQNALSHCNLCKRGFYYYQRHFVDSELECNDVVLFWRIQRMLVITANTLRQQLTNTEVRRLEKNVKEVLDDFGEDGERKTQLITGRRVQLAEDLKKVREIQEKLEAFIEALHKEKNVCSANTLTVVVDVVSPASSETDTAAFYQPDTARPFKRRKVQFLIGSEASRRPESSRYCPAASERPGAERPGQDRLCMASTQPWTPSAVNCHKKDDTVLGDFGLLSSRPDPQGQGQVSESTTLDWPPHQRCTLQPPASTSLTLLRPGLAPCVDRNLLRFCGIFRIKRKKKKMPADMMEKTSSSPVAATPASMNTTPDKPKTASEHRKSSKPIMEKRRRARINESLGQLKTLILDALKKDSSRHSKLEKADILEMTVKHLRNLQRAQMTAALNTDPTVLGKYRAGFSECMNEVTRFLSTCEGVNTEVRTRLLGHLANCMTQINAMNFPSQHQHQHQLPSAAGPTHPSFGQSMVQIPSSSPQVLPMNAVSCKGGSSPASLPSDATKVYGGFQIVPATDGQFAFLIPNAAFAPNGPVIPVYANNVNTPVPVPAAVSPGAPSGNSDSVWRPW</sequence>
<proteinExistence type="predicted"/>
<evidence type="ECO:0000313" key="1">
    <source>
        <dbReference type="EMBL" id="KAI3368699.1"/>
    </source>
</evidence>
<protein>
    <submittedName>
        <fullName evidence="1">Uncharacterized protein</fullName>
    </submittedName>
</protein>
<reference evidence="1" key="1">
    <citation type="submission" date="2022-04" db="EMBL/GenBank/DDBJ databases">
        <title>Jade perch genome.</title>
        <authorList>
            <person name="Chao B."/>
        </authorList>
    </citation>
    <scope>NUCLEOTIDE SEQUENCE</scope>
    <source>
        <strain evidence="1">CB-2022</strain>
    </source>
</reference>
<name>A0ACB8WLS3_9TELE</name>
<accession>A0ACB8WLS3</accession>
<dbReference type="EMBL" id="CM041538">
    <property type="protein sequence ID" value="KAI3368699.1"/>
    <property type="molecule type" value="Genomic_DNA"/>
</dbReference>
<gene>
    <name evidence="1" type="ORF">L3Q82_025695</name>
</gene>
<keyword evidence="2" id="KW-1185">Reference proteome</keyword>
<organism evidence="1 2">
    <name type="scientific">Scortum barcoo</name>
    <name type="common">barcoo grunter</name>
    <dbReference type="NCBI Taxonomy" id="214431"/>
    <lineage>
        <taxon>Eukaryota</taxon>
        <taxon>Metazoa</taxon>
        <taxon>Chordata</taxon>
        <taxon>Craniata</taxon>
        <taxon>Vertebrata</taxon>
        <taxon>Euteleostomi</taxon>
        <taxon>Actinopterygii</taxon>
        <taxon>Neopterygii</taxon>
        <taxon>Teleostei</taxon>
        <taxon>Neoteleostei</taxon>
        <taxon>Acanthomorphata</taxon>
        <taxon>Eupercaria</taxon>
        <taxon>Centrarchiformes</taxon>
        <taxon>Terapontoidei</taxon>
        <taxon>Terapontidae</taxon>
        <taxon>Scortum</taxon>
    </lineage>
</organism>
<evidence type="ECO:0000313" key="2">
    <source>
        <dbReference type="Proteomes" id="UP000831701"/>
    </source>
</evidence>